<evidence type="ECO:0000313" key="7">
    <source>
        <dbReference type="Proteomes" id="UP000238642"/>
    </source>
</evidence>
<accession>A0A2S9JRQ5</accession>
<sequence length="141" mass="15580">MRNTLFSLAGISVLIGMLIFSCQPKVGIETAQYAVNGQKLYVTHCQSCHGPKGEGLGMLYPPLTDTTYLKENRKILPGIVKNGMNGPIKINEKNYEGNMPGNPELTNVDIAYILTYITTTFGNSTETYTQEEVKNNLVNCR</sequence>
<dbReference type="GO" id="GO:0020037">
    <property type="term" value="F:heme binding"/>
    <property type="evidence" value="ECO:0007669"/>
    <property type="project" value="InterPro"/>
</dbReference>
<name>A0A2S9JRQ5_9SPHI</name>
<dbReference type="Proteomes" id="UP000238642">
    <property type="component" value="Unassembled WGS sequence"/>
</dbReference>
<evidence type="ECO:0000256" key="4">
    <source>
        <dbReference type="PROSITE-ProRule" id="PRU00433"/>
    </source>
</evidence>
<protein>
    <submittedName>
        <fullName evidence="6">Cytochrome C</fullName>
    </submittedName>
</protein>
<dbReference type="PANTHER" id="PTHR35008:SF4">
    <property type="entry name" value="BLL4482 PROTEIN"/>
    <property type="match status" value="1"/>
</dbReference>
<evidence type="ECO:0000259" key="5">
    <source>
        <dbReference type="PROSITE" id="PS51007"/>
    </source>
</evidence>
<feature type="domain" description="Cytochrome c" evidence="5">
    <location>
        <begin position="32"/>
        <end position="121"/>
    </location>
</feature>
<dbReference type="PROSITE" id="PS51007">
    <property type="entry name" value="CYTC"/>
    <property type="match status" value="1"/>
</dbReference>
<dbReference type="SUPFAM" id="SSF46626">
    <property type="entry name" value="Cytochrome c"/>
    <property type="match status" value="1"/>
</dbReference>
<organism evidence="6 7">
    <name type="scientific">Sphingobacterium gobiense</name>
    <dbReference type="NCBI Taxonomy" id="1382456"/>
    <lineage>
        <taxon>Bacteria</taxon>
        <taxon>Pseudomonadati</taxon>
        <taxon>Bacteroidota</taxon>
        <taxon>Sphingobacteriia</taxon>
        <taxon>Sphingobacteriales</taxon>
        <taxon>Sphingobacteriaceae</taxon>
        <taxon>Sphingobacterium</taxon>
    </lineage>
</organism>
<comment type="caution">
    <text evidence="6">The sequence shown here is derived from an EMBL/GenBank/DDBJ whole genome shotgun (WGS) entry which is preliminary data.</text>
</comment>
<keyword evidence="1 4" id="KW-0349">Heme</keyword>
<gene>
    <name evidence="6" type="ORF">C5749_01255</name>
</gene>
<dbReference type="Gene3D" id="1.10.760.10">
    <property type="entry name" value="Cytochrome c-like domain"/>
    <property type="match status" value="1"/>
</dbReference>
<dbReference type="OrthoDB" id="9811395at2"/>
<evidence type="ECO:0000256" key="2">
    <source>
        <dbReference type="ARBA" id="ARBA00022723"/>
    </source>
</evidence>
<dbReference type="Pfam" id="PF00034">
    <property type="entry name" value="Cytochrom_C"/>
    <property type="match status" value="1"/>
</dbReference>
<evidence type="ECO:0000256" key="1">
    <source>
        <dbReference type="ARBA" id="ARBA00022617"/>
    </source>
</evidence>
<dbReference type="InterPro" id="IPR051459">
    <property type="entry name" value="Cytochrome_c-type_DH"/>
</dbReference>
<dbReference type="RefSeq" id="WP_105722285.1">
    <property type="nucleotide sequence ID" value="NZ_PVBS01000001.1"/>
</dbReference>
<reference evidence="6 7" key="1">
    <citation type="submission" date="2018-02" db="EMBL/GenBank/DDBJ databases">
        <title>The draft genome of Sphingobacterium gobiense H7.</title>
        <authorList>
            <person name="Li L."/>
            <person name="Liu L."/>
            <person name="Zhang X."/>
            <person name="Wang T."/>
            <person name="Liang L."/>
        </authorList>
    </citation>
    <scope>NUCLEOTIDE SEQUENCE [LARGE SCALE GENOMIC DNA]</scope>
    <source>
        <strain evidence="6 7">ACCC 05757</strain>
    </source>
</reference>
<dbReference type="InterPro" id="IPR009056">
    <property type="entry name" value="Cyt_c-like_dom"/>
</dbReference>
<proteinExistence type="predicted"/>
<dbReference type="PROSITE" id="PS51257">
    <property type="entry name" value="PROKAR_LIPOPROTEIN"/>
    <property type="match status" value="1"/>
</dbReference>
<dbReference type="PANTHER" id="PTHR35008">
    <property type="entry name" value="BLL4482 PROTEIN-RELATED"/>
    <property type="match status" value="1"/>
</dbReference>
<dbReference type="InterPro" id="IPR036909">
    <property type="entry name" value="Cyt_c-like_dom_sf"/>
</dbReference>
<dbReference type="GO" id="GO:0046872">
    <property type="term" value="F:metal ion binding"/>
    <property type="evidence" value="ECO:0007669"/>
    <property type="project" value="UniProtKB-KW"/>
</dbReference>
<dbReference type="AlphaFoldDB" id="A0A2S9JRQ5"/>
<evidence type="ECO:0000256" key="3">
    <source>
        <dbReference type="ARBA" id="ARBA00023004"/>
    </source>
</evidence>
<keyword evidence="7" id="KW-1185">Reference proteome</keyword>
<evidence type="ECO:0000313" key="6">
    <source>
        <dbReference type="EMBL" id="PRD55949.1"/>
    </source>
</evidence>
<dbReference type="EMBL" id="PVBS01000001">
    <property type="protein sequence ID" value="PRD55949.1"/>
    <property type="molecule type" value="Genomic_DNA"/>
</dbReference>
<keyword evidence="3 4" id="KW-0408">Iron</keyword>
<keyword evidence="2 4" id="KW-0479">Metal-binding</keyword>
<dbReference type="GO" id="GO:0009055">
    <property type="term" value="F:electron transfer activity"/>
    <property type="evidence" value="ECO:0007669"/>
    <property type="project" value="InterPro"/>
</dbReference>